<evidence type="ECO:0000313" key="3">
    <source>
        <dbReference type="Proteomes" id="UP000673975"/>
    </source>
</evidence>
<evidence type="ECO:0000313" key="2">
    <source>
        <dbReference type="EMBL" id="MBP3191970.1"/>
    </source>
</evidence>
<dbReference type="AlphaFoldDB" id="A0A8J7RJK0"/>
<reference evidence="2" key="1">
    <citation type="submission" date="2021-02" db="EMBL/GenBank/DDBJ databases">
        <title>Natronogracilivirga saccharolytica gen. nov. sp. nov. a new anaerobic, haloalkiliphilic carbohydrate-fermenting bacterium from soda lake and proposing of Cyclonatronumiaceae fam. nov. in the phylum Balneolaeota.</title>
        <authorList>
            <person name="Zhilina T.N."/>
            <person name="Sorokin D.Y."/>
            <person name="Zavarzina D.G."/>
            <person name="Toshchakov S.V."/>
            <person name="Kublanov I.V."/>
        </authorList>
    </citation>
    <scope>NUCLEOTIDE SEQUENCE</scope>
    <source>
        <strain evidence="2">Z-1702</strain>
    </source>
</reference>
<accession>A0A8J7RJK0</accession>
<feature type="region of interest" description="Disordered" evidence="1">
    <location>
        <begin position="1"/>
        <end position="41"/>
    </location>
</feature>
<keyword evidence="3" id="KW-1185">Reference proteome</keyword>
<dbReference type="RefSeq" id="WP_210510870.1">
    <property type="nucleotide sequence ID" value="NZ_JAFIDN010000003.1"/>
</dbReference>
<dbReference type="Proteomes" id="UP000673975">
    <property type="component" value="Unassembled WGS sequence"/>
</dbReference>
<sequence length="115" mass="12619">MDIKKLTTHLNGSQPAKKGQSASGASSVDGEKNGSQDKVSLDGYSFRKNELLFAKTEYEKQTQASFEKMNVLKAKLAEYDTAKSESSEKAAETEIGQKLNDPAVWTGIARKMLEE</sequence>
<gene>
    <name evidence="2" type="ORF">NATSA_04750</name>
</gene>
<proteinExistence type="predicted"/>
<feature type="compositionally biased region" description="Low complexity" evidence="1">
    <location>
        <begin position="16"/>
        <end position="27"/>
    </location>
</feature>
<dbReference type="EMBL" id="JAFIDN010000003">
    <property type="protein sequence ID" value="MBP3191970.1"/>
    <property type="molecule type" value="Genomic_DNA"/>
</dbReference>
<evidence type="ECO:0000256" key="1">
    <source>
        <dbReference type="SAM" id="MobiDB-lite"/>
    </source>
</evidence>
<name>A0A8J7RJK0_9BACT</name>
<organism evidence="2 3">
    <name type="scientific">Natronogracilivirga saccharolytica</name>
    <dbReference type="NCBI Taxonomy" id="2812953"/>
    <lineage>
        <taxon>Bacteria</taxon>
        <taxon>Pseudomonadati</taxon>
        <taxon>Balneolota</taxon>
        <taxon>Balneolia</taxon>
        <taxon>Balneolales</taxon>
        <taxon>Cyclonatronaceae</taxon>
        <taxon>Natronogracilivirga</taxon>
    </lineage>
</organism>
<comment type="caution">
    <text evidence="2">The sequence shown here is derived from an EMBL/GenBank/DDBJ whole genome shotgun (WGS) entry which is preliminary data.</text>
</comment>
<protein>
    <submittedName>
        <fullName evidence="2">Uncharacterized protein</fullName>
    </submittedName>
</protein>